<dbReference type="EC" id="3.6.1.55" evidence="12"/>
<evidence type="ECO:0000256" key="9">
    <source>
        <dbReference type="ARBA" id="ARBA00023204"/>
    </source>
</evidence>
<dbReference type="GO" id="GO:0046872">
    <property type="term" value="F:metal ion binding"/>
    <property type="evidence" value="ECO:0007669"/>
    <property type="project" value="UniProtKB-KW"/>
</dbReference>
<gene>
    <name evidence="19" type="primary">nudG</name>
    <name evidence="19" type="ORF">L21SP5_00923</name>
</gene>
<dbReference type="InterPro" id="IPR015797">
    <property type="entry name" value="NUDIX_hydrolase-like_dom_sf"/>
</dbReference>
<evidence type="ECO:0000256" key="15">
    <source>
        <dbReference type="ARBA" id="ARBA00041979"/>
    </source>
</evidence>
<evidence type="ECO:0000259" key="18">
    <source>
        <dbReference type="PROSITE" id="PS51462"/>
    </source>
</evidence>
<keyword evidence="3" id="KW-0515">Mutator protein</keyword>
<dbReference type="PANTHER" id="PTHR47707">
    <property type="entry name" value="8-OXO-DGTP DIPHOSPHATASE"/>
    <property type="match status" value="1"/>
</dbReference>
<dbReference type="InterPro" id="IPR020476">
    <property type="entry name" value="Nudix_hydrolase"/>
</dbReference>
<evidence type="ECO:0000256" key="4">
    <source>
        <dbReference type="ARBA" id="ARBA00022705"/>
    </source>
</evidence>
<dbReference type="InterPro" id="IPR000086">
    <property type="entry name" value="NUDIX_hydrolase_dom"/>
</dbReference>
<dbReference type="Gene3D" id="3.90.79.10">
    <property type="entry name" value="Nucleoside Triphosphate Pyrophosphohydrolase"/>
    <property type="match status" value="1"/>
</dbReference>
<dbReference type="PRINTS" id="PR00502">
    <property type="entry name" value="NUDIXFAMILY"/>
</dbReference>
<dbReference type="OrthoDB" id="9810648at2"/>
<evidence type="ECO:0000256" key="5">
    <source>
        <dbReference type="ARBA" id="ARBA00022723"/>
    </source>
</evidence>
<evidence type="ECO:0000256" key="17">
    <source>
        <dbReference type="RuleBase" id="RU003476"/>
    </source>
</evidence>
<comment type="catalytic activity">
    <reaction evidence="10">
        <text>8-oxo-dGTP + H2O = 8-oxo-dGMP + diphosphate + H(+)</text>
        <dbReference type="Rhea" id="RHEA:31575"/>
        <dbReference type="ChEBI" id="CHEBI:15377"/>
        <dbReference type="ChEBI" id="CHEBI:15378"/>
        <dbReference type="ChEBI" id="CHEBI:33019"/>
        <dbReference type="ChEBI" id="CHEBI:63224"/>
        <dbReference type="ChEBI" id="CHEBI:77896"/>
        <dbReference type="EC" id="3.6.1.55"/>
    </reaction>
</comment>
<evidence type="ECO:0000256" key="2">
    <source>
        <dbReference type="ARBA" id="ARBA00005582"/>
    </source>
</evidence>
<evidence type="ECO:0000256" key="16">
    <source>
        <dbReference type="ARBA" id="ARBA00042798"/>
    </source>
</evidence>
<evidence type="ECO:0000313" key="20">
    <source>
        <dbReference type="Proteomes" id="UP000064893"/>
    </source>
</evidence>
<protein>
    <recommendedName>
        <fullName evidence="13">8-oxo-dGTP diphosphatase</fullName>
        <ecNumber evidence="12">3.6.1.55</ecNumber>
    </recommendedName>
    <alternativeName>
        <fullName evidence="16">7,8-dihydro-8-oxoguanine-triphosphatase</fullName>
    </alternativeName>
    <alternativeName>
        <fullName evidence="15">Mutator protein MutT</fullName>
    </alternativeName>
    <alternativeName>
        <fullName evidence="14">dGTP pyrophosphohydrolase</fullName>
    </alternativeName>
</protein>
<evidence type="ECO:0000256" key="10">
    <source>
        <dbReference type="ARBA" id="ARBA00035861"/>
    </source>
</evidence>
<dbReference type="GO" id="GO:0006260">
    <property type="term" value="P:DNA replication"/>
    <property type="evidence" value="ECO:0007669"/>
    <property type="project" value="UniProtKB-KW"/>
</dbReference>
<dbReference type="Pfam" id="PF00293">
    <property type="entry name" value="NUDIX"/>
    <property type="match status" value="1"/>
</dbReference>
<dbReference type="PROSITE" id="PS51462">
    <property type="entry name" value="NUDIX"/>
    <property type="match status" value="1"/>
</dbReference>
<dbReference type="AlphaFoldDB" id="A0A0S2HX40"/>
<keyword evidence="7 17" id="KW-0378">Hydrolase</keyword>
<comment type="cofactor">
    <cofactor evidence="1">
        <name>Mg(2+)</name>
        <dbReference type="ChEBI" id="CHEBI:18420"/>
    </cofactor>
</comment>
<sequence length="140" mass="16003">MDKEGLVVTCAIISDGLRYFACQRPVAKKHGGKWEFPGGKIRSGELLSEGIKRELNEELNIEVQVLEQLESITEAYNDFVIHLYPFWCKIIKGYPEPLEHQQIGWFKIEELAKMDFTRADKVLIDRIKKAGGVPAIGEQR</sequence>
<dbReference type="PANTHER" id="PTHR47707:SF1">
    <property type="entry name" value="NUDIX HYDROLASE FAMILY PROTEIN"/>
    <property type="match status" value="1"/>
</dbReference>
<dbReference type="KEGG" id="blq:L21SP5_00923"/>
<dbReference type="RefSeq" id="WP_057952126.1">
    <property type="nucleotide sequence ID" value="NZ_CP013118.1"/>
</dbReference>
<evidence type="ECO:0000256" key="13">
    <source>
        <dbReference type="ARBA" id="ARBA00040794"/>
    </source>
</evidence>
<dbReference type="PROSITE" id="PS00893">
    <property type="entry name" value="NUDIX_BOX"/>
    <property type="match status" value="1"/>
</dbReference>
<dbReference type="GO" id="GO:0035539">
    <property type="term" value="F:8-oxo-7,8-dihydrodeoxyguanosine triphosphate pyrophosphatase activity"/>
    <property type="evidence" value="ECO:0007669"/>
    <property type="project" value="UniProtKB-EC"/>
</dbReference>
<dbReference type="GO" id="GO:0044716">
    <property type="term" value="F:8-oxo-GDP phosphatase activity"/>
    <property type="evidence" value="ECO:0007669"/>
    <property type="project" value="TreeGrafter"/>
</dbReference>
<reference evidence="19 20" key="1">
    <citation type="submission" date="2015-11" db="EMBL/GenBank/DDBJ databases">
        <title>Description and complete genome sequence of a novel strain predominating in hypersaline microbial mats and representing a new family of the Bacteriodetes phylum.</title>
        <authorList>
            <person name="Spring S."/>
            <person name="Bunk B."/>
            <person name="Sproer C."/>
            <person name="Klenk H.-P."/>
        </authorList>
    </citation>
    <scope>NUCLEOTIDE SEQUENCE [LARGE SCALE GENOMIC DNA]</scope>
    <source>
        <strain evidence="19 20">L21-Spi-D4</strain>
    </source>
</reference>
<evidence type="ECO:0000256" key="11">
    <source>
        <dbReference type="ARBA" id="ARBA00036904"/>
    </source>
</evidence>
<dbReference type="GO" id="GO:0006281">
    <property type="term" value="P:DNA repair"/>
    <property type="evidence" value="ECO:0007669"/>
    <property type="project" value="UniProtKB-KW"/>
</dbReference>
<keyword evidence="20" id="KW-1185">Reference proteome</keyword>
<evidence type="ECO:0000256" key="3">
    <source>
        <dbReference type="ARBA" id="ARBA00022457"/>
    </source>
</evidence>
<evidence type="ECO:0000256" key="12">
    <source>
        <dbReference type="ARBA" id="ARBA00038905"/>
    </source>
</evidence>
<comment type="similarity">
    <text evidence="2 17">Belongs to the Nudix hydrolase family.</text>
</comment>
<keyword evidence="8" id="KW-0460">Magnesium</keyword>
<evidence type="ECO:0000256" key="8">
    <source>
        <dbReference type="ARBA" id="ARBA00022842"/>
    </source>
</evidence>
<dbReference type="GO" id="GO:0008413">
    <property type="term" value="F:8-oxo-7,8-dihydroguanosine triphosphate pyrophosphatase activity"/>
    <property type="evidence" value="ECO:0007669"/>
    <property type="project" value="TreeGrafter"/>
</dbReference>
<accession>A0A0S2HX40</accession>
<dbReference type="InterPro" id="IPR020084">
    <property type="entry name" value="NUDIX_hydrolase_CS"/>
</dbReference>
<keyword evidence="4" id="KW-0235">DNA replication</keyword>
<keyword evidence="6" id="KW-0227">DNA damage</keyword>
<keyword evidence="9" id="KW-0234">DNA repair</keyword>
<name>A0A0S2HX40_9BACT</name>
<organism evidence="19 20">
    <name type="scientific">Salinivirga cyanobacteriivorans</name>
    <dbReference type="NCBI Taxonomy" id="1307839"/>
    <lineage>
        <taxon>Bacteria</taxon>
        <taxon>Pseudomonadati</taxon>
        <taxon>Bacteroidota</taxon>
        <taxon>Bacteroidia</taxon>
        <taxon>Bacteroidales</taxon>
        <taxon>Salinivirgaceae</taxon>
        <taxon>Salinivirga</taxon>
    </lineage>
</organism>
<dbReference type="SUPFAM" id="SSF55811">
    <property type="entry name" value="Nudix"/>
    <property type="match status" value="1"/>
</dbReference>
<dbReference type="InterPro" id="IPR047127">
    <property type="entry name" value="MutT-like"/>
</dbReference>
<dbReference type="GO" id="GO:0044715">
    <property type="term" value="F:8-oxo-dGDP phosphatase activity"/>
    <property type="evidence" value="ECO:0007669"/>
    <property type="project" value="TreeGrafter"/>
</dbReference>
<feature type="domain" description="Nudix hydrolase" evidence="18">
    <location>
        <begin position="3"/>
        <end position="129"/>
    </location>
</feature>
<evidence type="ECO:0000256" key="1">
    <source>
        <dbReference type="ARBA" id="ARBA00001946"/>
    </source>
</evidence>
<evidence type="ECO:0000256" key="14">
    <source>
        <dbReference type="ARBA" id="ARBA00041592"/>
    </source>
</evidence>
<comment type="catalytic activity">
    <reaction evidence="11">
        <text>8-oxo-GTP + H2O = 8-oxo-GMP + diphosphate + H(+)</text>
        <dbReference type="Rhea" id="RHEA:67616"/>
        <dbReference type="ChEBI" id="CHEBI:15377"/>
        <dbReference type="ChEBI" id="CHEBI:15378"/>
        <dbReference type="ChEBI" id="CHEBI:33019"/>
        <dbReference type="ChEBI" id="CHEBI:143553"/>
        <dbReference type="ChEBI" id="CHEBI:145694"/>
    </reaction>
</comment>
<proteinExistence type="inferred from homology"/>
<evidence type="ECO:0000313" key="19">
    <source>
        <dbReference type="EMBL" id="ALO14590.1"/>
    </source>
</evidence>
<dbReference type="CDD" id="cd03425">
    <property type="entry name" value="NUDIX_MutT_NudA_like"/>
    <property type="match status" value="1"/>
</dbReference>
<evidence type="ECO:0000256" key="7">
    <source>
        <dbReference type="ARBA" id="ARBA00022801"/>
    </source>
</evidence>
<dbReference type="Proteomes" id="UP000064893">
    <property type="component" value="Chromosome"/>
</dbReference>
<keyword evidence="5" id="KW-0479">Metal-binding</keyword>
<dbReference type="EMBL" id="CP013118">
    <property type="protein sequence ID" value="ALO14590.1"/>
    <property type="molecule type" value="Genomic_DNA"/>
</dbReference>
<evidence type="ECO:0000256" key="6">
    <source>
        <dbReference type="ARBA" id="ARBA00022763"/>
    </source>
</evidence>